<reference evidence="3" key="2">
    <citation type="submission" date="2020-03" db="EMBL/GenBank/DDBJ databases">
        <title>Complete Genome Sequence of Adlercreutzia sp. strain 8CFCBH1 Producing Equol, Isolated from Healthy Japanese Feces.</title>
        <authorList>
            <person name="Ogata Y."/>
            <person name="Sakamoto M."/>
            <person name="Ohkuma M."/>
            <person name="Hattori M."/>
            <person name="Suda W."/>
        </authorList>
    </citation>
    <scope>NUCLEOTIDE SEQUENCE [LARGE SCALE GENOMIC DNA]</scope>
    <source>
        <strain evidence="3">8CFCBH1</strain>
    </source>
</reference>
<organism evidence="2 3">
    <name type="scientific">Adlercreutzia hattorii</name>
    <dbReference type="NCBI Taxonomy" id="2707299"/>
    <lineage>
        <taxon>Bacteria</taxon>
        <taxon>Bacillati</taxon>
        <taxon>Actinomycetota</taxon>
        <taxon>Coriobacteriia</taxon>
        <taxon>Eggerthellales</taxon>
        <taxon>Eggerthellaceae</taxon>
        <taxon>Adlercreutzia</taxon>
    </lineage>
</organism>
<gene>
    <name evidence="2" type="ORF">ADCFC_10460</name>
</gene>
<proteinExistence type="predicted"/>
<dbReference type="KEGG" id="ahat:ADCFC_11670"/>
<protein>
    <submittedName>
        <fullName evidence="2">Uncharacterized protein</fullName>
    </submittedName>
</protein>
<dbReference type="AlphaFoldDB" id="A0A6F8SJT1"/>
<evidence type="ECO:0000313" key="3">
    <source>
        <dbReference type="Proteomes" id="UP000501727"/>
    </source>
</evidence>
<accession>A0A6F8SJT1</accession>
<keyword evidence="1" id="KW-0812">Transmembrane</keyword>
<dbReference type="RefSeq" id="WP_147272723.1">
    <property type="nucleotide sequence ID" value="NZ_AP022829.1"/>
</dbReference>
<name>A0A6F8SJT1_9ACTN</name>
<keyword evidence="1" id="KW-0472">Membrane</keyword>
<reference evidence="3" key="1">
    <citation type="journal article" date="2020" name="Microbiol. Resour. Announc.">
        <title>Complete Genome Sequence of Adlercreutzia sp. Strain 8CFCBH1, a Potent Producer of Equol, Isolated from Healthy Japanese Feces.</title>
        <authorList>
            <person name="Ogata Y."/>
            <person name="Sakamoto M."/>
            <person name="Ohkuma M."/>
            <person name="Hattori M."/>
            <person name="Suda W."/>
        </authorList>
    </citation>
    <scope>NUCLEOTIDE SEQUENCE [LARGE SCALE GENOMIC DNA]</scope>
    <source>
        <strain evidence="3">8CFCBH1</strain>
    </source>
</reference>
<evidence type="ECO:0000313" key="2">
    <source>
        <dbReference type="EMBL" id="BCA88548.1"/>
    </source>
</evidence>
<sequence>MGLSSTNRKRTIACTAIITSVVVVVATILAFIAFNCAFKQEAPSEWMRANCDFGEFLGYLGSCVAAVATVALATVSYVQTKWAYEDQERREQENTKRPFFVIASVKCGDEKAEAFNANGAFECSASKAVHSIEIVLQNVGDGPANNYHWELDGFGVSPDAELELSCVPSACSKSQMVRVPQGNDVVVNVVKSLEYENILGCKYRQQFRMTCRLSVVRDMVDSHALGAERQIFVQPLGPQKVLKD</sequence>
<keyword evidence="3" id="KW-1185">Reference proteome</keyword>
<keyword evidence="1" id="KW-1133">Transmembrane helix</keyword>
<evidence type="ECO:0000256" key="1">
    <source>
        <dbReference type="SAM" id="Phobius"/>
    </source>
</evidence>
<feature type="transmembrane region" description="Helical" evidence="1">
    <location>
        <begin position="56"/>
        <end position="78"/>
    </location>
</feature>
<dbReference type="EMBL" id="AP022829">
    <property type="protein sequence ID" value="BCA88548.1"/>
    <property type="molecule type" value="Genomic_DNA"/>
</dbReference>
<dbReference type="Proteomes" id="UP000501727">
    <property type="component" value="Chromosome"/>
</dbReference>
<feature type="transmembrane region" description="Helical" evidence="1">
    <location>
        <begin position="12"/>
        <end position="34"/>
    </location>
</feature>